<dbReference type="PROSITE" id="PS00061">
    <property type="entry name" value="ADH_SHORT"/>
    <property type="match status" value="1"/>
</dbReference>
<keyword evidence="2" id="KW-0560">Oxidoreductase</keyword>
<keyword evidence="4" id="KW-1185">Reference proteome</keyword>
<dbReference type="InterPro" id="IPR002347">
    <property type="entry name" value="SDR_fam"/>
</dbReference>
<evidence type="ECO:0000313" key="3">
    <source>
        <dbReference type="EMBL" id="GAA4437211.1"/>
    </source>
</evidence>
<dbReference type="SUPFAM" id="SSF51735">
    <property type="entry name" value="NAD(P)-binding Rossmann-fold domains"/>
    <property type="match status" value="1"/>
</dbReference>
<reference evidence="4" key="1">
    <citation type="journal article" date="2019" name="Int. J. Syst. Evol. Microbiol.">
        <title>The Global Catalogue of Microorganisms (GCM) 10K type strain sequencing project: providing services to taxonomists for standard genome sequencing and annotation.</title>
        <authorList>
            <consortium name="The Broad Institute Genomics Platform"/>
            <consortium name="The Broad Institute Genome Sequencing Center for Infectious Disease"/>
            <person name="Wu L."/>
            <person name="Ma J."/>
        </authorList>
    </citation>
    <scope>NUCLEOTIDE SEQUENCE [LARGE SCALE GENOMIC DNA]</scope>
    <source>
        <strain evidence="4">JCM 31920</strain>
    </source>
</reference>
<dbReference type="CDD" id="cd05233">
    <property type="entry name" value="SDR_c"/>
    <property type="match status" value="1"/>
</dbReference>
<dbReference type="EMBL" id="BAABEY010000018">
    <property type="protein sequence ID" value="GAA4437211.1"/>
    <property type="molecule type" value="Genomic_DNA"/>
</dbReference>
<dbReference type="PANTHER" id="PTHR43639">
    <property type="entry name" value="OXIDOREDUCTASE, SHORT-CHAIN DEHYDROGENASE/REDUCTASE FAMILY (AFU_ORTHOLOGUE AFUA_5G02870)"/>
    <property type="match status" value="1"/>
</dbReference>
<dbReference type="Gene3D" id="3.40.50.720">
    <property type="entry name" value="NAD(P)-binding Rossmann-like Domain"/>
    <property type="match status" value="1"/>
</dbReference>
<organism evidence="3 4">
    <name type="scientific">Ravibacter arvi</name>
    <dbReference type="NCBI Taxonomy" id="2051041"/>
    <lineage>
        <taxon>Bacteria</taxon>
        <taxon>Pseudomonadati</taxon>
        <taxon>Bacteroidota</taxon>
        <taxon>Cytophagia</taxon>
        <taxon>Cytophagales</taxon>
        <taxon>Spirosomataceae</taxon>
        <taxon>Ravibacter</taxon>
    </lineage>
</organism>
<dbReference type="PANTHER" id="PTHR43639:SF1">
    <property type="entry name" value="SHORT-CHAIN DEHYDROGENASE_REDUCTASE FAMILY PROTEIN"/>
    <property type="match status" value="1"/>
</dbReference>
<dbReference type="RefSeq" id="WP_345027846.1">
    <property type="nucleotide sequence ID" value="NZ_BAABEY010000018.1"/>
</dbReference>
<dbReference type="InterPro" id="IPR020904">
    <property type="entry name" value="Sc_DH/Rdtase_CS"/>
</dbReference>
<name>A0ABP8LXP7_9BACT</name>
<proteinExistence type="inferred from homology"/>
<comment type="similarity">
    <text evidence="1">Belongs to the short-chain dehydrogenases/reductases (SDR) family.</text>
</comment>
<protein>
    <submittedName>
        <fullName evidence="3">SDR family oxidoreductase</fullName>
    </submittedName>
</protein>
<evidence type="ECO:0000256" key="2">
    <source>
        <dbReference type="ARBA" id="ARBA00023002"/>
    </source>
</evidence>
<comment type="caution">
    <text evidence="3">The sequence shown here is derived from an EMBL/GenBank/DDBJ whole genome shotgun (WGS) entry which is preliminary data.</text>
</comment>
<dbReference type="InterPro" id="IPR036291">
    <property type="entry name" value="NAD(P)-bd_dom_sf"/>
</dbReference>
<dbReference type="Proteomes" id="UP001501508">
    <property type="component" value="Unassembled WGS sequence"/>
</dbReference>
<dbReference type="PRINTS" id="PR00080">
    <property type="entry name" value="SDRFAMILY"/>
</dbReference>
<evidence type="ECO:0000313" key="4">
    <source>
        <dbReference type="Proteomes" id="UP001501508"/>
    </source>
</evidence>
<dbReference type="PRINTS" id="PR00081">
    <property type="entry name" value="GDHRDH"/>
</dbReference>
<gene>
    <name evidence="3" type="ORF">GCM10023091_16070</name>
</gene>
<evidence type="ECO:0000256" key="1">
    <source>
        <dbReference type="ARBA" id="ARBA00006484"/>
    </source>
</evidence>
<dbReference type="Pfam" id="PF13561">
    <property type="entry name" value="adh_short_C2"/>
    <property type="match status" value="1"/>
</dbReference>
<accession>A0ABP8LXP7</accession>
<sequence length="252" mass="26892">MKKHPNALVTGGAGGIGSAVCRILHEKGYRVFVMDVATAEGQALAAGLTGENGKSAAVFVYADLADLQSLHQTATQLTEQYGPFEVLVNNAAIDTMGPLETTTIEEYLLTQRINAESAYILSRSVAPGMKAIGGGQIVSILSIILSGGWENRAPYAMSKGALLGMTRSLARELGPDSIRVNAVSPGAIPTAMERKFWKDDRSELDAAILAKQSLKFRAAPEDVANAVWFLISPESRFITGHELHVNGGWYMG</sequence>